<sequence length="796" mass="88811">MFRNYLKIAWRNIVKHRFYSAINIFGLTVGMTCCFLIFMFVRFELSYDTFHRKADQIYRVSTDVKTPTELIRAAITSAPMGPAMKADFPEVLNMVRVNAASWLIQQGDNKYQEDKVLLADSSFFDVFSFRLLKGNAASALRAPFSIVLTERAAHKYFGDADPMGKSLLIEGEYSATVTGIMKDVPANSQLDFDMLASMSTLTKALQPGIDEQWGNFGMGTYVVLPPGADPMQLERKLPAFMESHIGDMMKRGSMYYTLRLEKLTDVYLHSTREAPVKGNLSNIYIFAVVAAFILFIAIFNFVNLATAKATERAKEVGVRKSIGAFTSQLTLQFLCETILLSLLAFVLSLVCCQLLLPAFNALVGKEIRTYVFDRAGDLYYFFGTAVAVGLLAGAYPALILAAYKPALVLKGAFGRSDKGLSLRKCLVAIQFVTAIILIAGVTIVYRQLAYMHQQPLGFKKEQMLVMDFTGVRNLQTSWPDMKQRIARLPGVERASFSSSVPGEGQSSAYTLIENKAGDMQPSNINLYSVDYDFIQQYQVKVIAGRAFSPAFASDSTAALLVNEAVVSSLGYAQPQDIIGKRYSQWGREGRIVGVVRNFNYRSLRAEVEPLTLRLEPRDFDVLSLNVSTAGIPATLSALEQAFTQLAPERRFSYYFLDEAFDRQYRTDYRFGRLILLAAILAIIIASLGLLGLISYIVTQRTKEIGIRKVLGASVINLLLLLSRDFLKLVMIAMLIATPVAWYVMHRWLQDFAYRIHIEWWMFLLAGLGAVVVAMVTVGLQSVKAALVNPVKSLRTE</sequence>
<organism evidence="9 10">
    <name type="scientific">Chitinophaga japonensis</name>
    <name type="common">Flexibacter japonensis</name>
    <dbReference type="NCBI Taxonomy" id="104662"/>
    <lineage>
        <taxon>Bacteria</taxon>
        <taxon>Pseudomonadati</taxon>
        <taxon>Bacteroidota</taxon>
        <taxon>Chitinophagia</taxon>
        <taxon>Chitinophagales</taxon>
        <taxon>Chitinophagaceae</taxon>
        <taxon>Chitinophaga</taxon>
    </lineage>
</organism>
<dbReference type="Proteomes" id="UP000316778">
    <property type="component" value="Unassembled WGS sequence"/>
</dbReference>
<comment type="subcellular location">
    <subcellularLocation>
        <location evidence="1">Cell membrane</location>
        <topology evidence="1">Multi-pass membrane protein</topology>
    </subcellularLocation>
</comment>
<protein>
    <submittedName>
        <fullName evidence="9">Putative ABC transport system permease protein</fullName>
    </submittedName>
</protein>
<name>A0A562TF96_CHIJA</name>
<feature type="transmembrane region" description="Helical" evidence="6">
    <location>
        <begin position="728"/>
        <end position="748"/>
    </location>
</feature>
<dbReference type="Pfam" id="PF12704">
    <property type="entry name" value="MacB_PCD"/>
    <property type="match status" value="1"/>
</dbReference>
<evidence type="ECO:0000259" key="8">
    <source>
        <dbReference type="Pfam" id="PF12704"/>
    </source>
</evidence>
<dbReference type="GO" id="GO:0022857">
    <property type="term" value="F:transmembrane transporter activity"/>
    <property type="evidence" value="ECO:0007669"/>
    <property type="project" value="TreeGrafter"/>
</dbReference>
<feature type="domain" description="ABC3 transporter permease C-terminal" evidence="7">
    <location>
        <begin position="288"/>
        <end position="402"/>
    </location>
</feature>
<dbReference type="AlphaFoldDB" id="A0A562TF96"/>
<reference evidence="9 10" key="1">
    <citation type="journal article" date="2013" name="Stand. Genomic Sci.">
        <title>Genomic Encyclopedia of Type Strains, Phase I: The one thousand microbial genomes (KMG-I) project.</title>
        <authorList>
            <person name="Kyrpides N.C."/>
            <person name="Woyke T."/>
            <person name="Eisen J.A."/>
            <person name="Garrity G."/>
            <person name="Lilburn T.G."/>
            <person name="Beck B.J."/>
            <person name="Whitman W.B."/>
            <person name="Hugenholtz P."/>
            <person name="Klenk H.P."/>
        </authorList>
    </citation>
    <scope>NUCLEOTIDE SEQUENCE [LARGE SCALE GENOMIC DNA]</scope>
    <source>
        <strain evidence="9 10">DSM 13484</strain>
    </source>
</reference>
<proteinExistence type="predicted"/>
<feature type="transmembrane region" description="Helical" evidence="6">
    <location>
        <begin position="424"/>
        <end position="445"/>
    </location>
</feature>
<evidence type="ECO:0000256" key="6">
    <source>
        <dbReference type="SAM" id="Phobius"/>
    </source>
</evidence>
<feature type="transmembrane region" description="Helical" evidence="6">
    <location>
        <begin position="338"/>
        <end position="359"/>
    </location>
</feature>
<feature type="transmembrane region" description="Helical" evidence="6">
    <location>
        <begin position="379"/>
        <end position="403"/>
    </location>
</feature>
<dbReference type="EMBL" id="VLLG01000002">
    <property type="protein sequence ID" value="TWI91944.1"/>
    <property type="molecule type" value="Genomic_DNA"/>
</dbReference>
<keyword evidence="10" id="KW-1185">Reference proteome</keyword>
<evidence type="ECO:0000256" key="4">
    <source>
        <dbReference type="ARBA" id="ARBA00022989"/>
    </source>
</evidence>
<feature type="transmembrane region" description="Helical" evidence="6">
    <location>
        <begin position="283"/>
        <end position="305"/>
    </location>
</feature>
<dbReference type="GO" id="GO:0005886">
    <property type="term" value="C:plasma membrane"/>
    <property type="evidence" value="ECO:0007669"/>
    <property type="project" value="UniProtKB-SubCell"/>
</dbReference>
<evidence type="ECO:0000313" key="10">
    <source>
        <dbReference type="Proteomes" id="UP000316778"/>
    </source>
</evidence>
<keyword evidence="4 6" id="KW-1133">Transmembrane helix</keyword>
<dbReference type="PANTHER" id="PTHR30572:SF18">
    <property type="entry name" value="ABC-TYPE MACROLIDE FAMILY EXPORT SYSTEM PERMEASE COMPONENT 2"/>
    <property type="match status" value="1"/>
</dbReference>
<keyword evidence="5 6" id="KW-0472">Membrane</keyword>
<evidence type="ECO:0000256" key="3">
    <source>
        <dbReference type="ARBA" id="ARBA00022692"/>
    </source>
</evidence>
<dbReference type="InterPro" id="IPR050250">
    <property type="entry name" value="Macrolide_Exporter_MacB"/>
</dbReference>
<feature type="transmembrane region" description="Helical" evidence="6">
    <location>
        <begin position="673"/>
        <end position="697"/>
    </location>
</feature>
<gene>
    <name evidence="9" type="ORF">LX66_1325</name>
</gene>
<dbReference type="Pfam" id="PF02687">
    <property type="entry name" value="FtsX"/>
    <property type="match status" value="2"/>
</dbReference>
<dbReference type="InterPro" id="IPR025857">
    <property type="entry name" value="MacB_PCD"/>
</dbReference>
<dbReference type="InterPro" id="IPR003838">
    <property type="entry name" value="ABC3_permease_C"/>
</dbReference>
<feature type="domain" description="ABC3 transporter permease C-terminal" evidence="7">
    <location>
        <begin position="676"/>
        <end position="785"/>
    </location>
</feature>
<evidence type="ECO:0000259" key="7">
    <source>
        <dbReference type="Pfam" id="PF02687"/>
    </source>
</evidence>
<evidence type="ECO:0000313" key="9">
    <source>
        <dbReference type="EMBL" id="TWI91944.1"/>
    </source>
</evidence>
<accession>A0A562TF96</accession>
<keyword evidence="2" id="KW-1003">Cell membrane</keyword>
<dbReference type="RefSeq" id="WP_145711087.1">
    <property type="nucleotide sequence ID" value="NZ_BAAAFY010000001.1"/>
</dbReference>
<feature type="domain" description="MacB-like periplasmic core" evidence="8">
    <location>
        <begin position="20"/>
        <end position="237"/>
    </location>
</feature>
<dbReference type="PANTHER" id="PTHR30572">
    <property type="entry name" value="MEMBRANE COMPONENT OF TRANSPORTER-RELATED"/>
    <property type="match status" value="1"/>
</dbReference>
<comment type="caution">
    <text evidence="9">The sequence shown here is derived from an EMBL/GenBank/DDBJ whole genome shotgun (WGS) entry which is preliminary data.</text>
</comment>
<dbReference type="OrthoDB" id="1451596at2"/>
<feature type="transmembrane region" description="Helical" evidence="6">
    <location>
        <begin position="760"/>
        <end position="779"/>
    </location>
</feature>
<feature type="transmembrane region" description="Helical" evidence="6">
    <location>
        <begin position="21"/>
        <end position="41"/>
    </location>
</feature>
<evidence type="ECO:0000256" key="5">
    <source>
        <dbReference type="ARBA" id="ARBA00023136"/>
    </source>
</evidence>
<evidence type="ECO:0000256" key="2">
    <source>
        <dbReference type="ARBA" id="ARBA00022475"/>
    </source>
</evidence>
<evidence type="ECO:0000256" key="1">
    <source>
        <dbReference type="ARBA" id="ARBA00004651"/>
    </source>
</evidence>
<keyword evidence="3 6" id="KW-0812">Transmembrane</keyword>